<dbReference type="Proteomes" id="UP000809440">
    <property type="component" value="Unassembled WGS sequence"/>
</dbReference>
<evidence type="ECO:0000313" key="1">
    <source>
        <dbReference type="EMBL" id="MBM2414943.1"/>
    </source>
</evidence>
<keyword evidence="4" id="KW-1185">Reference proteome</keyword>
<dbReference type="AlphaFoldDB" id="A0A9Q2P1K3"/>
<reference evidence="1 4" key="1">
    <citation type="submission" date="2021-01" db="EMBL/GenBank/DDBJ databases">
        <title>Diatom-associated Roseobacters Show Island Model of Population Structure.</title>
        <authorList>
            <person name="Qu L."/>
            <person name="Feng X."/>
            <person name="Chen Y."/>
            <person name="Li L."/>
            <person name="Wang X."/>
            <person name="Hu Z."/>
            <person name="Wang H."/>
            <person name="Luo H."/>
        </authorList>
    </citation>
    <scope>NUCLEOTIDE SEQUENCE</scope>
    <source>
        <strain evidence="2 4">CC28-63</strain>
        <strain evidence="1">CC28-69</strain>
    </source>
</reference>
<name>A0A9Q2P1K3_9RHOB</name>
<evidence type="ECO:0000313" key="4">
    <source>
        <dbReference type="Proteomes" id="UP000809440"/>
    </source>
</evidence>
<proteinExistence type="predicted"/>
<protein>
    <submittedName>
        <fullName evidence="1">Uncharacterized protein</fullName>
    </submittedName>
</protein>
<sequence>MTDPRRSVQDLENYNLHPVIQDTAERGLPISQMPDAWISCALVNPYYDDEIRAVRTVCVHSKAQMFHQSYGVDETAFSLFFEDGDLYLMPHDRTTAPIGPIAMGAPVPGRNMFAVHGLLNQGSGFLYNQPVDFHLGYSPETNGYKGNTPPTAMQTCNWVWAKKTQKPECLPLRWFFTNANNPCGIPYLGLFALATFESFESSDAVDQLDWASDLCTSADAASASLISALQNAKDTKAFHGAIVDNLKNSPEFWKGSAEQPGQIITGLGPAAKGTGEPEWDKRIKMTGFTYQTSKHDPSEGLGDAAMPLRVFYDWPSTGLQDAHMLTHLSLNQHEWFDADHMNIFLDAKGNDTFVTFQDGHTKFEGHDATGIVKYNWAAMDHGAAKASLRDNPLICPGEVLNITTLPNDDRHFWVWYTPENKGVLFMEIPQKADVLLVLTDYYTYDMDPPAFPKDWWMEPPKA</sequence>
<evidence type="ECO:0000313" key="2">
    <source>
        <dbReference type="EMBL" id="MBM2419614.1"/>
    </source>
</evidence>
<dbReference type="EMBL" id="JAFBXE010000022">
    <property type="protein sequence ID" value="MBM2414943.1"/>
    <property type="molecule type" value="Genomic_DNA"/>
</dbReference>
<comment type="caution">
    <text evidence="1">The sequence shown here is derived from an EMBL/GenBank/DDBJ whole genome shotgun (WGS) entry which is preliminary data.</text>
</comment>
<dbReference type="EMBL" id="JAFBXF010000022">
    <property type="protein sequence ID" value="MBM2419614.1"/>
    <property type="molecule type" value="Genomic_DNA"/>
</dbReference>
<dbReference type="Proteomes" id="UP000755667">
    <property type="component" value="Unassembled WGS sequence"/>
</dbReference>
<evidence type="ECO:0000313" key="3">
    <source>
        <dbReference type="Proteomes" id="UP000755667"/>
    </source>
</evidence>
<dbReference type="RefSeq" id="WP_085632535.1">
    <property type="nucleotide sequence ID" value="NZ_JAFBWU010000022.1"/>
</dbReference>
<dbReference type="GeneID" id="62642717"/>
<gene>
    <name evidence="1" type="ORF">JQX41_21775</name>
    <name evidence="2" type="ORF">JQX48_21795</name>
</gene>
<organism evidence="1 3">
    <name type="scientific">Marivita cryptomonadis</name>
    <dbReference type="NCBI Taxonomy" id="505252"/>
    <lineage>
        <taxon>Bacteria</taxon>
        <taxon>Pseudomonadati</taxon>
        <taxon>Pseudomonadota</taxon>
        <taxon>Alphaproteobacteria</taxon>
        <taxon>Rhodobacterales</taxon>
        <taxon>Roseobacteraceae</taxon>
        <taxon>Marivita</taxon>
    </lineage>
</organism>
<accession>A0A9Q2P1K3</accession>